<dbReference type="InterPro" id="IPR013083">
    <property type="entry name" value="Znf_RING/FYVE/PHD"/>
</dbReference>
<evidence type="ECO:0000256" key="5">
    <source>
        <dbReference type="ARBA" id="ARBA00022833"/>
    </source>
</evidence>
<dbReference type="PANTHER" id="PTHR16079">
    <property type="entry name" value="UBIQUITIN LIGASE PROTEIN CHFR"/>
    <property type="match status" value="1"/>
</dbReference>
<dbReference type="SUPFAM" id="SSF57850">
    <property type="entry name" value="RING/U-box"/>
    <property type="match status" value="1"/>
</dbReference>
<comment type="similarity">
    <text evidence="1">Belongs to the CHFR family.</text>
</comment>
<dbReference type="GeneID" id="9833377"/>
<dbReference type="GO" id="GO:0005634">
    <property type="term" value="C:nucleus"/>
    <property type="evidence" value="ECO:0007669"/>
    <property type="project" value="TreeGrafter"/>
</dbReference>
<keyword evidence="3" id="KW-0479">Metal-binding</keyword>
<dbReference type="InterPro" id="IPR000253">
    <property type="entry name" value="FHA_dom"/>
</dbReference>
<dbReference type="GO" id="GO:0008270">
    <property type="term" value="F:zinc ion binding"/>
    <property type="evidence" value="ECO:0007669"/>
    <property type="project" value="UniProtKB-KW"/>
</dbReference>
<dbReference type="PANTHER" id="PTHR16079:SF4">
    <property type="entry name" value="E3 UBIQUITIN-PROTEIN LIGASE CHFR"/>
    <property type="match status" value="1"/>
</dbReference>
<dbReference type="Gene3D" id="3.30.40.10">
    <property type="entry name" value="Zinc/RING finger domain, C3HC4 (zinc finger)"/>
    <property type="match status" value="1"/>
</dbReference>
<reference evidence="11" key="1">
    <citation type="journal article" date="2006" name="Proc. Natl. Acad. Sci. U.S.A.">
        <title>Genome analysis of the smallest free-living eukaryote Ostreococcus tauri unveils many unique features.</title>
        <authorList>
            <person name="Derelle E."/>
            <person name="Ferraz C."/>
            <person name="Rombauts S."/>
            <person name="Rouze P."/>
            <person name="Worden A.Z."/>
            <person name="Robbens S."/>
            <person name="Partensky F."/>
            <person name="Degroeve S."/>
            <person name="Echeynie S."/>
            <person name="Cooke R."/>
            <person name="Saeys Y."/>
            <person name="Wuyts J."/>
            <person name="Jabbari K."/>
            <person name="Bowler C."/>
            <person name="Panaud O."/>
            <person name="Piegu B."/>
            <person name="Ball S.G."/>
            <person name="Ral J.-P."/>
            <person name="Bouget F.-Y."/>
            <person name="Piganeau G."/>
            <person name="De Baets B."/>
            <person name="Picard A."/>
            <person name="Delseny M."/>
            <person name="Demaille J."/>
            <person name="Van de Peer Y."/>
            <person name="Moreau H."/>
        </authorList>
    </citation>
    <scope>NUCLEOTIDE SEQUENCE [LARGE SCALE GENOMIC DNA]</scope>
    <source>
        <strain evidence="11">OTTH 0595 / CCAP 157/2 / RCC745</strain>
    </source>
</reference>
<dbReference type="Proteomes" id="UP000009170">
    <property type="component" value="Unassembled WGS sequence"/>
</dbReference>
<evidence type="ECO:0000256" key="7">
    <source>
        <dbReference type="SAM" id="MobiDB-lite"/>
    </source>
</evidence>
<dbReference type="InterPro" id="IPR052256">
    <property type="entry name" value="E3_ubiquitin-ligase_CHFR"/>
</dbReference>
<dbReference type="PROSITE" id="PS00518">
    <property type="entry name" value="ZF_RING_1"/>
    <property type="match status" value="1"/>
</dbReference>
<feature type="region of interest" description="Disordered" evidence="7">
    <location>
        <begin position="250"/>
        <end position="278"/>
    </location>
</feature>
<dbReference type="AlphaFoldDB" id="Q017F0"/>
<dbReference type="Pfam" id="PF13639">
    <property type="entry name" value="zf-RING_2"/>
    <property type="match status" value="1"/>
</dbReference>
<evidence type="ECO:0000256" key="4">
    <source>
        <dbReference type="ARBA" id="ARBA00022771"/>
    </source>
</evidence>
<feature type="compositionally biased region" description="Basic and acidic residues" evidence="7">
    <location>
        <begin position="383"/>
        <end position="392"/>
    </location>
</feature>
<feature type="domain" description="FHA" evidence="8">
    <location>
        <begin position="61"/>
        <end position="115"/>
    </location>
</feature>
<gene>
    <name evidence="10" type="ORF">OT_ostta06g01850</name>
</gene>
<dbReference type="CDD" id="cd00060">
    <property type="entry name" value="FHA"/>
    <property type="match status" value="1"/>
</dbReference>
<dbReference type="InterPro" id="IPR017907">
    <property type="entry name" value="Znf_RING_CS"/>
</dbReference>
<evidence type="ECO:0000313" key="10">
    <source>
        <dbReference type="EMBL" id="CAL53461.1"/>
    </source>
</evidence>
<proteinExistence type="inferred from homology"/>
<dbReference type="InterPro" id="IPR008984">
    <property type="entry name" value="SMAD_FHA_dom_sf"/>
</dbReference>
<dbReference type="InParanoid" id="Q017F0"/>
<keyword evidence="5" id="KW-0862">Zinc</keyword>
<feature type="domain" description="RING-type" evidence="9">
    <location>
        <begin position="304"/>
        <end position="343"/>
    </location>
</feature>
<dbReference type="SUPFAM" id="SSF49879">
    <property type="entry name" value="SMAD/FHA domain"/>
    <property type="match status" value="1"/>
</dbReference>
<dbReference type="KEGG" id="ota:OT_ostta06g01850"/>
<evidence type="ECO:0000259" key="9">
    <source>
        <dbReference type="PROSITE" id="PS50089"/>
    </source>
</evidence>
<sequence>MSEASSGPCALVLIEDPTALDGADVPEHIALQPLRRRGEGKDDDTREVPGLPRASDSRVVITIGRDATKVDVAMDCTTIPLLLSRRHAHLTCDGDAHYVRDLATTNGTFVNGSRIEAKSDVALRDGDVVAFGGPRYVARNAGKLANPFRFRYVALERAGVDAGDARTKRQRLSQGSEREFGLGGVEVSAQASQVYQPLQGSQTSETDEELDDELKARLRRVFEGEDAFAQACAKRYFGVVSPVESPLRKAKDATAPKGATRGFKSVHQSPQSADDDEGLKEKLTQLVVERLRDRPMWMESELKCGICHEWMTNPHSVITCGHTFCLECVDNSFCHSYTCPLCRSRPSAPREFLFAPATLATKLLEEYVIPTLTTKELQLRRAKDTNAKEARDRRVKRATELLSSATRNRGTEASAPETQFVSPQLVTPSERSIP</sequence>
<evidence type="ECO:0000256" key="2">
    <source>
        <dbReference type="ARBA" id="ARBA00017908"/>
    </source>
</evidence>
<dbReference type="STRING" id="70448.Q017F0"/>
<feature type="region of interest" description="Disordered" evidence="7">
    <location>
        <begin position="383"/>
        <end position="434"/>
    </location>
</feature>
<keyword evidence="11" id="KW-1185">Reference proteome</keyword>
<dbReference type="OrthoDB" id="687730at2759"/>
<dbReference type="RefSeq" id="XP_003079815.1">
    <property type="nucleotide sequence ID" value="XM_003079767.1"/>
</dbReference>
<dbReference type="GO" id="GO:0004842">
    <property type="term" value="F:ubiquitin-protein transferase activity"/>
    <property type="evidence" value="ECO:0007669"/>
    <property type="project" value="TreeGrafter"/>
</dbReference>
<accession>Q017F0</accession>
<name>Q017F0_OSTTA</name>
<dbReference type="GO" id="GO:0016567">
    <property type="term" value="P:protein ubiquitination"/>
    <property type="evidence" value="ECO:0007669"/>
    <property type="project" value="TreeGrafter"/>
</dbReference>
<organism evidence="10 11">
    <name type="scientific">Ostreococcus tauri</name>
    <name type="common">Marine green alga</name>
    <dbReference type="NCBI Taxonomy" id="70448"/>
    <lineage>
        <taxon>Eukaryota</taxon>
        <taxon>Viridiplantae</taxon>
        <taxon>Chlorophyta</taxon>
        <taxon>Mamiellophyceae</taxon>
        <taxon>Mamiellales</taxon>
        <taxon>Bathycoccaceae</taxon>
        <taxon>Ostreococcus</taxon>
    </lineage>
</organism>
<dbReference type="OMA" id="CAKRYFG"/>
<dbReference type="EMBL" id="CAID01000006">
    <property type="protein sequence ID" value="CAL53461.1"/>
    <property type="molecule type" value="Genomic_DNA"/>
</dbReference>
<keyword evidence="4 6" id="KW-0863">Zinc-finger</keyword>
<evidence type="ECO:0000256" key="3">
    <source>
        <dbReference type="ARBA" id="ARBA00022723"/>
    </source>
</evidence>
<dbReference type="InterPro" id="IPR001841">
    <property type="entry name" value="Znf_RING"/>
</dbReference>
<dbReference type="Pfam" id="PF00498">
    <property type="entry name" value="FHA"/>
    <property type="match status" value="1"/>
</dbReference>
<dbReference type="SMART" id="SM00240">
    <property type="entry name" value="FHA"/>
    <property type="match status" value="1"/>
</dbReference>
<evidence type="ECO:0000313" key="11">
    <source>
        <dbReference type="Proteomes" id="UP000009170"/>
    </source>
</evidence>
<reference evidence="10 11" key="2">
    <citation type="journal article" date="2014" name="BMC Genomics">
        <title>An improved genome of the model marine alga Ostreococcus tauri unfolds by assessing Illumina de novo assemblies.</title>
        <authorList>
            <person name="Blanc-Mathieu R."/>
            <person name="Verhelst B."/>
            <person name="Derelle E."/>
            <person name="Rombauts S."/>
            <person name="Bouget F.Y."/>
            <person name="Carre I."/>
            <person name="Chateau A."/>
            <person name="Eyre-Walker A."/>
            <person name="Grimsley N."/>
            <person name="Moreau H."/>
            <person name="Piegu B."/>
            <person name="Rivals E."/>
            <person name="Schackwitz W."/>
            <person name="Van de Peer Y."/>
            <person name="Piganeau G."/>
        </authorList>
    </citation>
    <scope>NUCLEOTIDE SEQUENCE [LARGE SCALE GENOMIC DNA]</scope>
    <source>
        <strain evidence="11">OTTH 0595 / CCAP 157/2 / RCC745</strain>
    </source>
</reference>
<feature type="compositionally biased region" description="Polar residues" evidence="7">
    <location>
        <begin position="416"/>
        <end position="434"/>
    </location>
</feature>
<dbReference type="PROSITE" id="PS50089">
    <property type="entry name" value="ZF_RING_2"/>
    <property type="match status" value="1"/>
</dbReference>
<dbReference type="GO" id="GO:0006511">
    <property type="term" value="P:ubiquitin-dependent protein catabolic process"/>
    <property type="evidence" value="ECO:0007669"/>
    <property type="project" value="TreeGrafter"/>
</dbReference>
<protein>
    <recommendedName>
        <fullName evidence="2">E3 ubiquitin-protein ligase CHFR</fullName>
    </recommendedName>
</protein>
<evidence type="ECO:0000256" key="6">
    <source>
        <dbReference type="PROSITE-ProRule" id="PRU00175"/>
    </source>
</evidence>
<evidence type="ECO:0000256" key="1">
    <source>
        <dbReference type="ARBA" id="ARBA00005797"/>
    </source>
</evidence>
<evidence type="ECO:0000259" key="8">
    <source>
        <dbReference type="PROSITE" id="PS50006"/>
    </source>
</evidence>
<dbReference type="PROSITE" id="PS50006">
    <property type="entry name" value="FHA_DOMAIN"/>
    <property type="match status" value="1"/>
</dbReference>
<comment type="caution">
    <text evidence="10">The sequence shown here is derived from an EMBL/GenBank/DDBJ whole genome shotgun (WGS) entry which is preliminary data.</text>
</comment>
<dbReference type="Gene3D" id="2.60.200.20">
    <property type="match status" value="1"/>
</dbReference>